<evidence type="ECO:0000313" key="1">
    <source>
        <dbReference type="EMBL" id="KAK8883784.1"/>
    </source>
</evidence>
<evidence type="ECO:0000313" key="2">
    <source>
        <dbReference type="Proteomes" id="UP001470230"/>
    </source>
</evidence>
<accession>A0ABR2JY37</accession>
<keyword evidence="2" id="KW-1185">Reference proteome</keyword>
<dbReference type="Proteomes" id="UP001470230">
    <property type="component" value="Unassembled WGS sequence"/>
</dbReference>
<protein>
    <recommendedName>
        <fullName evidence="3">BTB domain-containing protein</fullName>
    </recommendedName>
</protein>
<name>A0ABR2JY37_9EUKA</name>
<organism evidence="1 2">
    <name type="scientific">Tritrichomonas musculus</name>
    <dbReference type="NCBI Taxonomy" id="1915356"/>
    <lineage>
        <taxon>Eukaryota</taxon>
        <taxon>Metamonada</taxon>
        <taxon>Parabasalia</taxon>
        <taxon>Tritrichomonadida</taxon>
        <taxon>Tritrichomonadidae</taxon>
        <taxon>Tritrichomonas</taxon>
    </lineage>
</organism>
<proteinExistence type="predicted"/>
<evidence type="ECO:0008006" key="3">
    <source>
        <dbReference type="Google" id="ProtNLM"/>
    </source>
</evidence>
<sequence length="462" mass="54029">MHSQFLTPSFSNLEIKYFEKVYYTNREIIGLQSNYVLNNPSLSTIILPSIKGPIDELINYLYGQESIKIDENNAFFYELMSTFLEFRDKQIYNSTRNFLPNHPTLNMVDLFFKSTKETNFSDNNVYTPYIDRIKDYFKYNDDAYISYYAVNLALNKSINLDLPSAEKILKCLLKDFQTTEYQDEKYNEIEKTIVAFIEKYPAAQLLRTILLTPFFNIGKITMFKDLVSQFTEETYPNESNEGYFESHKGDDDNKDNFSIQINSDSIEEPFDFKIVEKVNPTFIISFHTFSFDIQSYSLKIDSSFPYPINWSVYASSDRVNYEEIHHVENCGLFLDNNEMINFKVTNHVRFARSLKFVLFRSSKEHDDDNDNDSLIANDNLNTLAISKFDIYGTFHNSFSYENKNCKLLNDRRSRAIELLLDLARRTEHRSSDTDGDELSGISFLQMLRALDLSTDDSETNTD</sequence>
<gene>
    <name evidence="1" type="ORF">M9Y10_042883</name>
</gene>
<comment type="caution">
    <text evidence="1">The sequence shown here is derived from an EMBL/GenBank/DDBJ whole genome shotgun (WGS) entry which is preliminary data.</text>
</comment>
<dbReference type="EMBL" id="JAPFFF010000008">
    <property type="protein sequence ID" value="KAK8883784.1"/>
    <property type="molecule type" value="Genomic_DNA"/>
</dbReference>
<reference evidence="1 2" key="1">
    <citation type="submission" date="2024-04" db="EMBL/GenBank/DDBJ databases">
        <title>Tritrichomonas musculus Genome.</title>
        <authorList>
            <person name="Alves-Ferreira E."/>
            <person name="Grigg M."/>
            <person name="Lorenzi H."/>
            <person name="Galac M."/>
        </authorList>
    </citation>
    <scope>NUCLEOTIDE SEQUENCE [LARGE SCALE GENOMIC DNA]</scope>
    <source>
        <strain evidence="1 2">EAF2021</strain>
    </source>
</reference>